<dbReference type="GO" id="GO:0005829">
    <property type="term" value="C:cytosol"/>
    <property type="evidence" value="ECO:0007669"/>
    <property type="project" value="TreeGrafter"/>
</dbReference>
<comment type="subunit">
    <text evidence="2">DNA polymerase III contains a core (composed of alpha, epsilon and theta chains) that associates with a tau subunit. This core dimerizes to form the POLIII' complex. PolIII' associates with the gamma complex (composed of gamma, delta, delta', psi and chi chains) and with the beta chain to form the complete DNA polymerase III complex.</text>
</comment>
<keyword evidence="4" id="KW-1185">Reference proteome</keyword>
<dbReference type="PANTHER" id="PTHR30231">
    <property type="entry name" value="DNA POLYMERASE III SUBUNIT EPSILON"/>
    <property type="match status" value="1"/>
</dbReference>
<reference evidence="3 4" key="1">
    <citation type="submission" date="2016-10" db="EMBL/GenBank/DDBJ databases">
        <authorList>
            <person name="Varghese N."/>
            <person name="Submissions S."/>
        </authorList>
    </citation>
    <scope>NUCLEOTIDE SEQUENCE [LARGE SCALE GENOMIC DNA]</scope>
    <source>
        <strain evidence="3 4">S7-754</strain>
    </source>
</reference>
<comment type="function">
    <text evidence="1">DNA polymerase III is a complex, multichain enzyme responsible for most of the replicative synthesis in bacteria. The epsilon subunit contain the editing function and is a proofreading 3'-5' exonuclease.</text>
</comment>
<dbReference type="InterPro" id="IPR036397">
    <property type="entry name" value="RNaseH_sf"/>
</dbReference>
<dbReference type="SUPFAM" id="SSF53098">
    <property type="entry name" value="Ribonuclease H-like"/>
    <property type="match status" value="1"/>
</dbReference>
<dbReference type="AlphaFoldDB" id="A0A1G7EX95"/>
<evidence type="ECO:0000313" key="4">
    <source>
        <dbReference type="Proteomes" id="UP000323502"/>
    </source>
</evidence>
<dbReference type="InterPro" id="IPR012337">
    <property type="entry name" value="RNaseH-like_sf"/>
</dbReference>
<proteinExistence type="predicted"/>
<protein>
    <submittedName>
        <fullName evidence="3">DNA polymerase-3 subunit epsilon</fullName>
    </submittedName>
</protein>
<evidence type="ECO:0000256" key="2">
    <source>
        <dbReference type="ARBA" id="ARBA00026073"/>
    </source>
</evidence>
<evidence type="ECO:0000256" key="1">
    <source>
        <dbReference type="ARBA" id="ARBA00025483"/>
    </source>
</evidence>
<dbReference type="Gene3D" id="3.30.420.10">
    <property type="entry name" value="Ribonuclease H-like superfamily/Ribonuclease H"/>
    <property type="match status" value="1"/>
</dbReference>
<dbReference type="PANTHER" id="PTHR30231:SF42">
    <property type="entry name" value="EXONUCLEASE"/>
    <property type="match status" value="1"/>
</dbReference>
<dbReference type="GO" id="GO:0006259">
    <property type="term" value="P:DNA metabolic process"/>
    <property type="evidence" value="ECO:0007669"/>
    <property type="project" value="UniProtKB-ARBA"/>
</dbReference>
<name>A0A1G7EX95_9SPHN</name>
<dbReference type="GO" id="GO:0003676">
    <property type="term" value="F:nucleic acid binding"/>
    <property type="evidence" value="ECO:0007669"/>
    <property type="project" value="InterPro"/>
</dbReference>
<dbReference type="EMBL" id="FNBI01000001">
    <property type="protein sequence ID" value="SDE68279.1"/>
    <property type="molecule type" value="Genomic_DNA"/>
</dbReference>
<dbReference type="CDD" id="cd06130">
    <property type="entry name" value="DNA_pol_III_epsilon_like"/>
    <property type="match status" value="1"/>
</dbReference>
<accession>A0A1G7EX95</accession>
<dbReference type="Proteomes" id="UP000323502">
    <property type="component" value="Unassembled WGS sequence"/>
</dbReference>
<dbReference type="GO" id="GO:0008408">
    <property type="term" value="F:3'-5' exonuclease activity"/>
    <property type="evidence" value="ECO:0007669"/>
    <property type="project" value="TreeGrafter"/>
</dbReference>
<dbReference type="InterPro" id="IPR013520">
    <property type="entry name" value="Ribonucl_H"/>
</dbReference>
<organism evidence="3 4">
    <name type="scientific">Sphingomonas carotinifaciens</name>
    <dbReference type="NCBI Taxonomy" id="1166323"/>
    <lineage>
        <taxon>Bacteria</taxon>
        <taxon>Pseudomonadati</taxon>
        <taxon>Pseudomonadota</taxon>
        <taxon>Alphaproteobacteria</taxon>
        <taxon>Sphingomonadales</taxon>
        <taxon>Sphingomonadaceae</taxon>
        <taxon>Sphingomonas</taxon>
    </lineage>
</organism>
<dbReference type="RefSeq" id="WP_235903825.1">
    <property type="nucleotide sequence ID" value="NZ_FNBI01000001.1"/>
</dbReference>
<evidence type="ECO:0000313" key="3">
    <source>
        <dbReference type="EMBL" id="SDE68279.1"/>
    </source>
</evidence>
<dbReference type="Pfam" id="PF00929">
    <property type="entry name" value="RNase_T"/>
    <property type="match status" value="1"/>
</dbReference>
<sequence>MSEPDFVVIDVETACQRTSSICQIGIVGYRDGVETFAYESLVDPLDDFSPFNTRIHGIAAHHVTGQPTFAMLHEIVAGHLGNRITVAHSSFDKGALGRACTLHMLPPIAARWLDSVGVARRAWPDLPNHKLGTLARHLGLEHRHHDALSDARAAGQVVLQAMAVTGLTLAEWFTPPPRRKRTVAPQQQISSFS</sequence>
<dbReference type="FunFam" id="3.30.420.10:FF:000045">
    <property type="entry name" value="3'-5' exonuclease DinG"/>
    <property type="match status" value="1"/>
</dbReference>
<dbReference type="SMART" id="SM00479">
    <property type="entry name" value="EXOIII"/>
    <property type="match status" value="1"/>
</dbReference>
<gene>
    <name evidence="3" type="ORF">SAMN05216557_101141</name>
</gene>